<dbReference type="Proteomes" id="UP000274346">
    <property type="component" value="Chromosome"/>
</dbReference>
<dbReference type="KEGG" id="rtg:NCTC13098_04962"/>
<accession>A0A3P8JNT2</accession>
<organism evidence="1 2">
    <name type="scientific">Raoultella terrigena</name>
    <name type="common">Klebsiella terrigena</name>
    <dbReference type="NCBI Taxonomy" id="577"/>
    <lineage>
        <taxon>Bacteria</taxon>
        <taxon>Pseudomonadati</taxon>
        <taxon>Pseudomonadota</taxon>
        <taxon>Gammaproteobacteria</taxon>
        <taxon>Enterobacterales</taxon>
        <taxon>Enterobacteriaceae</taxon>
        <taxon>Klebsiella/Raoultella group</taxon>
        <taxon>Raoultella</taxon>
    </lineage>
</organism>
<dbReference type="AlphaFoldDB" id="A0A3P8JNT2"/>
<proteinExistence type="predicted"/>
<gene>
    <name evidence="1" type="ORF">NCTC13098_04962</name>
</gene>
<reference evidence="1 2" key="1">
    <citation type="submission" date="2018-12" db="EMBL/GenBank/DDBJ databases">
        <authorList>
            <consortium name="Pathogen Informatics"/>
        </authorList>
    </citation>
    <scope>NUCLEOTIDE SEQUENCE [LARGE SCALE GENOMIC DNA]</scope>
    <source>
        <strain evidence="1 2">NCTC13098</strain>
    </source>
</reference>
<evidence type="ECO:0008006" key="3">
    <source>
        <dbReference type="Google" id="ProtNLM"/>
    </source>
</evidence>
<evidence type="ECO:0000313" key="2">
    <source>
        <dbReference type="Proteomes" id="UP000274346"/>
    </source>
</evidence>
<name>A0A3P8JNT2_RAOTE</name>
<sequence length="146" mass="16368">MTKKKKDRVTKSQMALAIVNLTPDCVLQDVCDALDLQSSTAGAILRKLTEAGKLIRFHNGTQYVYWVKPGVEVPEVVLPELAPRAETGDVQQVKSGVVLAKQLEDKKLWRRAATVYTNILGMTATANELWFIARLRSRCLRNARRC</sequence>
<dbReference type="EMBL" id="LR131271">
    <property type="protein sequence ID" value="VDR28578.1"/>
    <property type="molecule type" value="Genomic_DNA"/>
</dbReference>
<dbReference type="Pfam" id="PF06069">
    <property type="entry name" value="PerC"/>
    <property type="match status" value="1"/>
</dbReference>
<dbReference type="InterPro" id="IPR024684">
    <property type="entry name" value="Tscrpt_act_PerC/SfV_Orf40"/>
</dbReference>
<evidence type="ECO:0000313" key="1">
    <source>
        <dbReference type="EMBL" id="VDR28578.1"/>
    </source>
</evidence>
<protein>
    <recommendedName>
        <fullName evidence="3">PerC family transcriptional regulator</fullName>
    </recommendedName>
</protein>